<gene>
    <name evidence="4" type="ORF">H9647_13100</name>
</gene>
<organism evidence="4 5">
    <name type="scientific">Paenibacillus gallinarum</name>
    <dbReference type="NCBI Taxonomy" id="2762232"/>
    <lineage>
        <taxon>Bacteria</taxon>
        <taxon>Bacillati</taxon>
        <taxon>Bacillota</taxon>
        <taxon>Bacilli</taxon>
        <taxon>Bacillales</taxon>
        <taxon>Paenibacillaceae</taxon>
        <taxon>Paenibacillus</taxon>
    </lineage>
</organism>
<keyword evidence="3" id="KW-0125">Carotenoid biosynthesis</keyword>
<dbReference type="CDD" id="cd00683">
    <property type="entry name" value="Trans_IPPS_HH"/>
    <property type="match status" value="1"/>
</dbReference>
<comment type="pathway">
    <text evidence="1">Carotenoid biosynthesis.</text>
</comment>
<sequence>MNEMIFERCEEMIKKGSTSFYHAFYGLPSPRREAVFVIYAFCRIIDDSVDEPEEAPYSIHELREQLHELEKAEGHFIWPALRWLFDTFPTLSKAPFFRQMDGQLSDLTLTQYSTVDELEHYCYLVAGTVGEMLLPVLRDDSGIKVMESGIALGKAMQIVNIIRDVGEDQRRGRRYLPLEMMKAHGYTEEDYHNGIIDERFVSLLTELKRMSLRWFEIGLSDIGTYPQVSGFAIELASSYYASILQAVESNEYDVFTKRAYVDDETKMKIFLEVASRYPALLEEGSKAAVS</sequence>
<dbReference type="RefSeq" id="WP_191800597.1">
    <property type="nucleotide sequence ID" value="NZ_JACSQL010000005.1"/>
</dbReference>
<evidence type="ECO:0000256" key="2">
    <source>
        <dbReference type="ARBA" id="ARBA00022679"/>
    </source>
</evidence>
<dbReference type="InterPro" id="IPR044843">
    <property type="entry name" value="Trans_IPPS_bact-type"/>
</dbReference>
<evidence type="ECO:0000256" key="1">
    <source>
        <dbReference type="ARBA" id="ARBA00004829"/>
    </source>
</evidence>
<dbReference type="InterPro" id="IPR033904">
    <property type="entry name" value="Trans_IPPS_HH"/>
</dbReference>
<dbReference type="PROSITE" id="PS01045">
    <property type="entry name" value="SQUALEN_PHYTOEN_SYN_2"/>
    <property type="match status" value="1"/>
</dbReference>
<dbReference type="PANTHER" id="PTHR31480">
    <property type="entry name" value="BIFUNCTIONAL LYCOPENE CYCLASE/PHYTOENE SYNTHASE"/>
    <property type="match status" value="1"/>
</dbReference>
<name>A0ABR8SZR2_9BACL</name>
<keyword evidence="5" id="KW-1185">Reference proteome</keyword>
<dbReference type="InterPro" id="IPR019845">
    <property type="entry name" value="Squalene/phytoene_synthase_CS"/>
</dbReference>
<dbReference type="SFLD" id="SFLDS00005">
    <property type="entry name" value="Isoprenoid_Synthase_Type_I"/>
    <property type="match status" value="1"/>
</dbReference>
<dbReference type="InterPro" id="IPR008949">
    <property type="entry name" value="Isoprenoid_synthase_dom_sf"/>
</dbReference>
<protein>
    <submittedName>
        <fullName evidence="4">Phytoene/squalene synthase family protein</fullName>
    </submittedName>
</protein>
<evidence type="ECO:0000313" key="5">
    <source>
        <dbReference type="Proteomes" id="UP000608071"/>
    </source>
</evidence>
<keyword evidence="2" id="KW-0808">Transferase</keyword>
<evidence type="ECO:0000256" key="3">
    <source>
        <dbReference type="ARBA" id="ARBA00022746"/>
    </source>
</evidence>
<dbReference type="SFLD" id="SFLDG01018">
    <property type="entry name" value="Squalene/Phytoene_Synthase_Lik"/>
    <property type="match status" value="1"/>
</dbReference>
<dbReference type="InterPro" id="IPR002060">
    <property type="entry name" value="Squ/phyt_synthse"/>
</dbReference>
<accession>A0ABR8SZR2</accession>
<dbReference type="EMBL" id="JACSQL010000005">
    <property type="protein sequence ID" value="MBD7969007.1"/>
    <property type="molecule type" value="Genomic_DNA"/>
</dbReference>
<proteinExistence type="predicted"/>
<dbReference type="Proteomes" id="UP000608071">
    <property type="component" value="Unassembled WGS sequence"/>
</dbReference>
<dbReference type="Pfam" id="PF00494">
    <property type="entry name" value="SQS_PSY"/>
    <property type="match status" value="1"/>
</dbReference>
<dbReference type="PROSITE" id="PS01044">
    <property type="entry name" value="SQUALEN_PHYTOEN_SYN_1"/>
    <property type="match status" value="1"/>
</dbReference>
<dbReference type="SFLD" id="SFLDG01212">
    <property type="entry name" value="Phytoene_synthase_like"/>
    <property type="match status" value="1"/>
</dbReference>
<evidence type="ECO:0000313" key="4">
    <source>
        <dbReference type="EMBL" id="MBD7969007.1"/>
    </source>
</evidence>
<dbReference type="Gene3D" id="1.10.600.10">
    <property type="entry name" value="Farnesyl Diphosphate Synthase"/>
    <property type="match status" value="1"/>
</dbReference>
<reference evidence="4 5" key="1">
    <citation type="submission" date="2020-08" db="EMBL/GenBank/DDBJ databases">
        <title>A Genomic Blueprint of the Chicken Gut Microbiome.</title>
        <authorList>
            <person name="Gilroy R."/>
            <person name="Ravi A."/>
            <person name="Getino M."/>
            <person name="Pursley I."/>
            <person name="Horton D.L."/>
            <person name="Alikhan N.-F."/>
            <person name="Baker D."/>
            <person name="Gharbi K."/>
            <person name="Hall N."/>
            <person name="Watson M."/>
            <person name="Adriaenssens E.M."/>
            <person name="Foster-Nyarko E."/>
            <person name="Jarju S."/>
            <person name="Secka A."/>
            <person name="Antonio M."/>
            <person name="Oren A."/>
            <person name="Chaudhuri R."/>
            <person name="La Ragione R.M."/>
            <person name="Hildebrand F."/>
            <person name="Pallen M.J."/>
        </authorList>
    </citation>
    <scope>NUCLEOTIDE SEQUENCE [LARGE SCALE GENOMIC DNA]</scope>
    <source>
        <strain evidence="4 5">Sa2BVA9</strain>
    </source>
</reference>
<comment type="caution">
    <text evidence="4">The sequence shown here is derived from an EMBL/GenBank/DDBJ whole genome shotgun (WGS) entry which is preliminary data.</text>
</comment>
<dbReference type="SUPFAM" id="SSF48576">
    <property type="entry name" value="Terpenoid synthases"/>
    <property type="match status" value="1"/>
</dbReference>